<proteinExistence type="predicted"/>
<evidence type="ECO:0000313" key="1">
    <source>
        <dbReference type="EMBL" id="MEN0581602.1"/>
    </source>
</evidence>
<name>A0ABU9VAC5_9ENTR</name>
<keyword evidence="2" id="KW-1185">Reference proteome</keyword>
<comment type="caution">
    <text evidence="1">The sequence shown here is derived from an EMBL/GenBank/DDBJ whole genome shotgun (WGS) entry which is preliminary data.</text>
</comment>
<evidence type="ECO:0000313" key="2">
    <source>
        <dbReference type="Proteomes" id="UP001411173"/>
    </source>
</evidence>
<dbReference type="Proteomes" id="UP001411173">
    <property type="component" value="Unassembled WGS sequence"/>
</dbReference>
<sequence length="112" mass="13546">MSKSLNARCIRRWEVEFKPLCDSKVNPYWRKRHLRGYIRDCALTTADCMVERMAEENARVDFGIIGWSPEFADWYRERREQYRKEALDHLNEDATTDEIDEEIQNELEAWND</sequence>
<gene>
    <name evidence="1" type="ORF">AAIG39_21740</name>
</gene>
<protein>
    <submittedName>
        <fullName evidence="1">Uncharacterized protein</fullName>
    </submittedName>
</protein>
<dbReference type="RefSeq" id="WP_343194724.1">
    <property type="nucleotide sequence ID" value="NZ_JBCIVJ010000024.1"/>
</dbReference>
<dbReference type="EMBL" id="JBCIVJ010000024">
    <property type="protein sequence ID" value="MEN0581602.1"/>
    <property type="molecule type" value="Genomic_DNA"/>
</dbReference>
<organism evidence="1 2">
    <name type="scientific">Phytobacter palmae</name>
    <dbReference type="NCBI Taxonomy" id="1855371"/>
    <lineage>
        <taxon>Bacteria</taxon>
        <taxon>Pseudomonadati</taxon>
        <taxon>Pseudomonadota</taxon>
        <taxon>Gammaproteobacteria</taxon>
        <taxon>Enterobacterales</taxon>
        <taxon>Enterobacteriaceae</taxon>
        <taxon>Phytobacter</taxon>
    </lineage>
</organism>
<accession>A0ABU9VAC5</accession>
<reference evidence="1 2" key="1">
    <citation type="submission" date="2024-02" db="EMBL/GenBank/DDBJ databases">
        <title>Whole genome of MDR Enterobacteriaceae from southern Thailand.</title>
        <authorList>
            <person name="Surachat K."/>
        </authorList>
    </citation>
    <scope>NUCLEOTIDE SEQUENCE [LARGE SCALE GENOMIC DNA]</scope>
    <source>
        <strain evidence="1 2">PSU_29</strain>
    </source>
</reference>